<dbReference type="Gene3D" id="3.20.20.70">
    <property type="entry name" value="Aldolase class I"/>
    <property type="match status" value="1"/>
</dbReference>
<comment type="similarity">
    <text evidence="1 3">Belongs to the DapA family.</text>
</comment>
<dbReference type="CDD" id="cd00408">
    <property type="entry name" value="DHDPS-like"/>
    <property type="match status" value="1"/>
</dbReference>
<dbReference type="InterPro" id="IPR002220">
    <property type="entry name" value="DapA-like"/>
</dbReference>
<dbReference type="Pfam" id="PF00701">
    <property type="entry name" value="DHDPS"/>
    <property type="match status" value="1"/>
</dbReference>
<dbReference type="InterPro" id="IPR013785">
    <property type="entry name" value="Aldolase_TIM"/>
</dbReference>
<reference evidence="5" key="1">
    <citation type="submission" date="2019-10" db="EMBL/GenBank/DDBJ databases">
        <title>Description of Paenibacillus glebae sp. nov.</title>
        <authorList>
            <person name="Carlier A."/>
            <person name="Qi S."/>
        </authorList>
    </citation>
    <scope>NUCLEOTIDE SEQUENCE</scope>
    <source>
        <strain evidence="5">LMG 31456</strain>
    </source>
</reference>
<dbReference type="GO" id="GO:0008840">
    <property type="term" value="F:4-hydroxy-tetrahydrodipicolinate synthase activity"/>
    <property type="evidence" value="ECO:0007669"/>
    <property type="project" value="TreeGrafter"/>
</dbReference>
<dbReference type="PANTHER" id="PTHR12128">
    <property type="entry name" value="DIHYDRODIPICOLINATE SYNTHASE"/>
    <property type="match status" value="1"/>
</dbReference>
<dbReference type="AlphaFoldDB" id="A0A972K146"/>
<dbReference type="PIRSF" id="PIRSF001365">
    <property type="entry name" value="DHDPS"/>
    <property type="match status" value="1"/>
</dbReference>
<gene>
    <name evidence="5" type="ORF">GC093_14825</name>
</gene>
<dbReference type="PANTHER" id="PTHR12128:SF66">
    <property type="entry name" value="4-HYDROXY-2-OXOGLUTARATE ALDOLASE, MITOCHONDRIAL"/>
    <property type="match status" value="1"/>
</dbReference>
<dbReference type="RefSeq" id="WP_171652696.1">
    <property type="nucleotide sequence ID" value="NZ_WHOD01000056.1"/>
</dbReference>
<feature type="active site" description="Proton donor/acceptor" evidence="4">
    <location>
        <position position="142"/>
    </location>
</feature>
<keyword evidence="2 3" id="KW-0456">Lyase</keyword>
<keyword evidence="6" id="KW-1185">Reference proteome</keyword>
<dbReference type="EMBL" id="WHOD01000056">
    <property type="protein sequence ID" value="NOU94480.1"/>
    <property type="molecule type" value="Genomic_DNA"/>
</dbReference>
<proteinExistence type="inferred from homology"/>
<evidence type="ECO:0000256" key="2">
    <source>
        <dbReference type="ARBA" id="ARBA00023239"/>
    </source>
</evidence>
<evidence type="ECO:0000256" key="3">
    <source>
        <dbReference type="PIRNR" id="PIRNR001365"/>
    </source>
</evidence>
<evidence type="ECO:0000256" key="4">
    <source>
        <dbReference type="PIRSR" id="PIRSR001365-1"/>
    </source>
</evidence>
<dbReference type="SMART" id="SM01130">
    <property type="entry name" value="DHDPS"/>
    <property type="match status" value="1"/>
</dbReference>
<sequence>MQNQPIAKGVWPTMVTPFTDSNQVDYFALEQMVEWYIRQGVAGLFAVCQSSEMFFLTLEERASIAKFVVEKAKGRVQVIASGHISESIEDQVTELQAIAASGVQAVVLVSNRLAKQDESEEVWKRNAETLLSVVPDIAFGIYECPYPYKRLISPELLAWCESTGRFTFLKDTCCHTGHIEDKLNAVRGGGLNIYNANTATLLETLKIGVQGYSGIMANFHPDLYVWLTRHFEDQPERAEKLQHFLGMSSVIESQYYPVNAKYYLSLEGLPIGLHTRTKDHHLLTYSNRREVEQLFALTAEYRKLYEL</sequence>
<comment type="caution">
    <text evidence="5">The sequence shown here is derived from an EMBL/GenBank/DDBJ whole genome shotgun (WGS) entry which is preliminary data.</text>
</comment>
<dbReference type="SUPFAM" id="SSF51569">
    <property type="entry name" value="Aldolase"/>
    <property type="match status" value="1"/>
</dbReference>
<name>A0A972K146_9BACL</name>
<feature type="active site" description="Schiff-base intermediate with substrate" evidence="4">
    <location>
        <position position="170"/>
    </location>
</feature>
<accession>A0A972K146</accession>
<protein>
    <submittedName>
        <fullName evidence="5">Dihydrodipicolinate synthase family protein</fullName>
    </submittedName>
</protein>
<dbReference type="Proteomes" id="UP000641588">
    <property type="component" value="Unassembled WGS sequence"/>
</dbReference>
<evidence type="ECO:0000256" key="1">
    <source>
        <dbReference type="ARBA" id="ARBA00007592"/>
    </source>
</evidence>
<evidence type="ECO:0000313" key="6">
    <source>
        <dbReference type="Proteomes" id="UP000641588"/>
    </source>
</evidence>
<organism evidence="5 6">
    <name type="scientific">Paenibacillus foliorum</name>
    <dbReference type="NCBI Taxonomy" id="2654974"/>
    <lineage>
        <taxon>Bacteria</taxon>
        <taxon>Bacillati</taxon>
        <taxon>Bacillota</taxon>
        <taxon>Bacilli</taxon>
        <taxon>Bacillales</taxon>
        <taxon>Paenibacillaceae</taxon>
        <taxon>Paenibacillus</taxon>
    </lineage>
</organism>
<evidence type="ECO:0000313" key="5">
    <source>
        <dbReference type="EMBL" id="NOU94480.1"/>
    </source>
</evidence>